<dbReference type="OrthoDB" id="10612212at2759"/>
<proteinExistence type="predicted"/>
<organism evidence="3 4">
    <name type="scientific">Branchiostoma lanceolatum</name>
    <name type="common">Common lancelet</name>
    <name type="synonym">Amphioxus lanceolatum</name>
    <dbReference type="NCBI Taxonomy" id="7740"/>
    <lineage>
        <taxon>Eukaryota</taxon>
        <taxon>Metazoa</taxon>
        <taxon>Chordata</taxon>
        <taxon>Cephalochordata</taxon>
        <taxon>Leptocardii</taxon>
        <taxon>Amphioxiformes</taxon>
        <taxon>Branchiostomatidae</taxon>
        <taxon>Branchiostoma</taxon>
    </lineage>
</organism>
<gene>
    <name evidence="3" type="primary">Hypp3066</name>
    <name evidence="3" type="ORF">BLAG_LOCUS19029</name>
</gene>
<feature type="transmembrane region" description="Helical" evidence="2">
    <location>
        <begin position="425"/>
        <end position="449"/>
    </location>
</feature>
<keyword evidence="2" id="KW-0472">Membrane</keyword>
<dbReference type="Proteomes" id="UP000838412">
    <property type="component" value="Chromosome 5"/>
</dbReference>
<evidence type="ECO:0000256" key="2">
    <source>
        <dbReference type="SAM" id="Phobius"/>
    </source>
</evidence>
<reference evidence="3" key="1">
    <citation type="submission" date="2022-01" db="EMBL/GenBank/DDBJ databases">
        <authorList>
            <person name="Braso-Vives M."/>
        </authorList>
    </citation>
    <scope>NUCLEOTIDE SEQUENCE</scope>
</reference>
<evidence type="ECO:0000313" key="4">
    <source>
        <dbReference type="Proteomes" id="UP000838412"/>
    </source>
</evidence>
<dbReference type="AlphaFoldDB" id="A0A8J9ZZ74"/>
<dbReference type="EMBL" id="OV696690">
    <property type="protein sequence ID" value="CAH1264806.1"/>
    <property type="molecule type" value="Genomic_DNA"/>
</dbReference>
<feature type="region of interest" description="Disordered" evidence="1">
    <location>
        <begin position="511"/>
        <end position="537"/>
    </location>
</feature>
<keyword evidence="2" id="KW-0812">Transmembrane</keyword>
<name>A0A8J9ZZ74_BRALA</name>
<accession>A0A8J9ZZ74</accession>
<evidence type="ECO:0000313" key="3">
    <source>
        <dbReference type="EMBL" id="CAH1264806.1"/>
    </source>
</evidence>
<protein>
    <submittedName>
        <fullName evidence="3">Hypp3066 protein</fullName>
    </submittedName>
</protein>
<evidence type="ECO:0000256" key="1">
    <source>
        <dbReference type="SAM" id="MobiDB-lite"/>
    </source>
</evidence>
<keyword evidence="2" id="KW-1133">Transmembrane helix</keyword>
<sequence length="537" mass="59199">MPAGLDPGDYTDVKFLLDFAPPINFTEMVSKSLDQRQYLENIIQSMVYNSFSAEVAATVANIWPKGFGISFTVHKDPHRNGINMTAMAEEFHANWASGSVGLDILRLGVTMKPPGFSYERGFWSVCEEDCSQLVSEDSCVSVPSCDWCTLSEGPECGDNCYLEEREYEFSVFCPCLLEHKGLEQQLQDSFRDQVQQLLRGRFGGWNSTKPMYSINTTGSIITFSLKSSMQQRITPDVIDFLRKDSNWNGVTINDGFNQYEIMEPTGYTDVDVIVEFNNVDFTNLVGQYSISVDGLRFALNTTLTSIGVSPDCVASTRILRRGRNVLEFSMSRALGSTVNLTAEVNKLVEANRNGEFNLNLRPGWPVSKSVSKTETFDSICPSVDLWATTDTVYPPGMCPCPTEGSISLVYEDQAASAGLSTPDKLGLAVGLPIAVAALSALGVLLMFYFKKKGSNRPPTAFRRTAVSPAVQSFETNIYSASIDDNLSHQFGKKGSQLNRFRDPDAVYGRLSYSPPPSTASSTLTSEMSLPGSPDYFY</sequence>
<keyword evidence="4" id="KW-1185">Reference proteome</keyword>